<evidence type="ECO:0000313" key="2">
    <source>
        <dbReference type="EMBL" id="KKN43525.1"/>
    </source>
</evidence>
<feature type="region of interest" description="Disordered" evidence="1">
    <location>
        <begin position="167"/>
        <end position="189"/>
    </location>
</feature>
<sequence length="189" mass="21989">MRRRDEGNNDYERDVRIDPLSLDVEWLDQPRRYQKYSDLLAAAKRVLGICKSASELVKAETALKIRKDLMRGKTKEYDLHKDIKINNDIINNLVTTHKDVKAAEQESTDAYYQVDVLVGAVRAMDIRKAALENLVRLGLGGYFAMPTEPRDIQQQYRSWEEVNKQGHLTRLKTAKQSRETTGKKKRRRK</sequence>
<organism evidence="2">
    <name type="scientific">marine sediment metagenome</name>
    <dbReference type="NCBI Taxonomy" id="412755"/>
    <lineage>
        <taxon>unclassified sequences</taxon>
        <taxon>metagenomes</taxon>
        <taxon>ecological metagenomes</taxon>
    </lineage>
</organism>
<accession>A0A0F9QHF9</accession>
<dbReference type="EMBL" id="LAZR01001506">
    <property type="protein sequence ID" value="KKN43525.1"/>
    <property type="molecule type" value="Genomic_DNA"/>
</dbReference>
<gene>
    <name evidence="2" type="ORF">LCGC14_0702480</name>
</gene>
<protein>
    <submittedName>
        <fullName evidence="2">Uncharacterized protein</fullName>
    </submittedName>
</protein>
<comment type="caution">
    <text evidence="2">The sequence shown here is derived from an EMBL/GenBank/DDBJ whole genome shotgun (WGS) entry which is preliminary data.</text>
</comment>
<name>A0A0F9QHF9_9ZZZZ</name>
<evidence type="ECO:0000256" key="1">
    <source>
        <dbReference type="SAM" id="MobiDB-lite"/>
    </source>
</evidence>
<dbReference type="AlphaFoldDB" id="A0A0F9QHF9"/>
<reference evidence="2" key="1">
    <citation type="journal article" date="2015" name="Nature">
        <title>Complex archaea that bridge the gap between prokaryotes and eukaryotes.</title>
        <authorList>
            <person name="Spang A."/>
            <person name="Saw J.H."/>
            <person name="Jorgensen S.L."/>
            <person name="Zaremba-Niedzwiedzka K."/>
            <person name="Martijn J."/>
            <person name="Lind A.E."/>
            <person name="van Eijk R."/>
            <person name="Schleper C."/>
            <person name="Guy L."/>
            <person name="Ettema T.J."/>
        </authorList>
    </citation>
    <scope>NUCLEOTIDE SEQUENCE</scope>
</reference>
<proteinExistence type="predicted"/>